<reference evidence="2 3" key="1">
    <citation type="submission" date="2017-12" db="EMBL/GenBank/DDBJ databases">
        <title>Sequencing, de novo assembly and annotation of complete genome of a new Thraustochytrid species, strain FCC1311.</title>
        <authorList>
            <person name="Sedici K."/>
            <person name="Godart F."/>
            <person name="Aiese Cigliano R."/>
            <person name="Sanseverino W."/>
            <person name="Barakat M."/>
            <person name="Ortet P."/>
            <person name="Marechal E."/>
            <person name="Cagnac O."/>
            <person name="Amato A."/>
        </authorList>
    </citation>
    <scope>NUCLEOTIDE SEQUENCE [LARGE SCALE GENOMIC DNA]</scope>
</reference>
<dbReference type="PRINTS" id="PR00081">
    <property type="entry name" value="GDHRDH"/>
</dbReference>
<comment type="caution">
    <text evidence="2">The sequence shown here is derived from an EMBL/GenBank/DDBJ whole genome shotgun (WGS) entry which is preliminary data.</text>
</comment>
<dbReference type="EMBL" id="BEYU01000012">
    <property type="protein sequence ID" value="GBG25415.1"/>
    <property type="molecule type" value="Genomic_DNA"/>
</dbReference>
<dbReference type="PRINTS" id="PR00080">
    <property type="entry name" value="SDRFAMILY"/>
</dbReference>
<evidence type="ECO:0000313" key="2">
    <source>
        <dbReference type="EMBL" id="GBG25415.1"/>
    </source>
</evidence>
<dbReference type="InterPro" id="IPR036291">
    <property type="entry name" value="NAD(P)-bd_dom_sf"/>
</dbReference>
<gene>
    <name evidence="2" type="ORF">FCC1311_016332</name>
</gene>
<evidence type="ECO:0000256" key="1">
    <source>
        <dbReference type="ARBA" id="ARBA00023002"/>
    </source>
</evidence>
<protein>
    <submittedName>
        <fullName evidence="2">Tropinone reductase-like At5g06060</fullName>
    </submittedName>
</protein>
<keyword evidence="3" id="KW-1185">Reference proteome</keyword>
<accession>A0A2R5G4D1</accession>
<dbReference type="InParanoid" id="A0A2R5G4D1"/>
<dbReference type="InterPro" id="IPR002347">
    <property type="entry name" value="SDR_fam"/>
</dbReference>
<evidence type="ECO:0000313" key="3">
    <source>
        <dbReference type="Proteomes" id="UP000241890"/>
    </source>
</evidence>
<dbReference type="PANTHER" id="PTHR42898:SF6">
    <property type="entry name" value="NADP-DEPENDENT MANNITOL DEHYDROGENASE"/>
    <property type="match status" value="1"/>
</dbReference>
<dbReference type="PANTHER" id="PTHR42898">
    <property type="entry name" value="TROPINONE REDUCTASE"/>
    <property type="match status" value="1"/>
</dbReference>
<dbReference type="Gene3D" id="3.40.50.720">
    <property type="entry name" value="NAD(P)-binding Rossmann-like Domain"/>
    <property type="match status" value="1"/>
</dbReference>
<dbReference type="AlphaFoldDB" id="A0A2R5G4D1"/>
<dbReference type="PROSITE" id="PS00061">
    <property type="entry name" value="ADH_SHORT"/>
    <property type="match status" value="1"/>
</dbReference>
<dbReference type="SUPFAM" id="SSF51735">
    <property type="entry name" value="NAD(P)-binding Rossmann-fold domains"/>
    <property type="match status" value="1"/>
</dbReference>
<sequence length="259" mass="27647">MEALEALWRLPAGSRALVTLLALGAEKVIVAARNKQEVDKAVKELDDKFGAGRAIGISADLSTKDGRSIVLDAVASQLEGKLHVLVNNVGTNIRKPVHECSEDEYTRMLDLNVTCTFELTRALTETLWASKASIVNVASVAGLQSSGTGCVYAMTKGAVIQFTRALACEWGGKGVRVNCVCPWMTYTPLLREAVAKDRSQVEKAESWTPLGRLAEPEEPASAVVFLCLPAARYITGQTIATDGGLTAQGFQGPCVLPNV</sequence>
<proteinExistence type="predicted"/>
<dbReference type="FunFam" id="3.40.50.720:FF:000084">
    <property type="entry name" value="Short-chain dehydrogenase reductase"/>
    <property type="match status" value="1"/>
</dbReference>
<name>A0A2R5G4D1_9STRA</name>
<dbReference type="Proteomes" id="UP000241890">
    <property type="component" value="Unassembled WGS sequence"/>
</dbReference>
<dbReference type="GO" id="GO:0016491">
    <property type="term" value="F:oxidoreductase activity"/>
    <property type="evidence" value="ECO:0007669"/>
    <property type="project" value="UniProtKB-KW"/>
</dbReference>
<dbReference type="InterPro" id="IPR045000">
    <property type="entry name" value="TR"/>
</dbReference>
<dbReference type="InterPro" id="IPR020904">
    <property type="entry name" value="Sc_DH/Rdtase_CS"/>
</dbReference>
<keyword evidence="1" id="KW-0560">Oxidoreductase</keyword>
<dbReference type="OrthoDB" id="417891at2759"/>
<dbReference type="Pfam" id="PF13561">
    <property type="entry name" value="adh_short_C2"/>
    <property type="match status" value="1"/>
</dbReference>
<organism evidence="2 3">
    <name type="scientific">Hondaea fermentalgiana</name>
    <dbReference type="NCBI Taxonomy" id="2315210"/>
    <lineage>
        <taxon>Eukaryota</taxon>
        <taxon>Sar</taxon>
        <taxon>Stramenopiles</taxon>
        <taxon>Bigyra</taxon>
        <taxon>Labyrinthulomycetes</taxon>
        <taxon>Thraustochytrida</taxon>
        <taxon>Thraustochytriidae</taxon>
        <taxon>Hondaea</taxon>
    </lineage>
</organism>